<reference evidence="3" key="1">
    <citation type="submission" date="2020-08" db="EMBL/GenBank/DDBJ databases">
        <title>Ramlibacter sp. GTP1 16S ribosomal RNA gene genome sequencing and assembly.</title>
        <authorList>
            <person name="Kang M."/>
        </authorList>
    </citation>
    <scope>NUCLEOTIDE SEQUENCE</scope>
    <source>
        <strain evidence="3">GTP1</strain>
    </source>
</reference>
<keyword evidence="2" id="KW-0472">Membrane</keyword>
<dbReference type="EMBL" id="JACORU010000005">
    <property type="protein sequence ID" value="MBC5765999.1"/>
    <property type="molecule type" value="Genomic_DNA"/>
</dbReference>
<organism evidence="3 4">
    <name type="scientific">Ramlibacter albus</name>
    <dbReference type="NCBI Taxonomy" id="2079448"/>
    <lineage>
        <taxon>Bacteria</taxon>
        <taxon>Pseudomonadati</taxon>
        <taxon>Pseudomonadota</taxon>
        <taxon>Betaproteobacteria</taxon>
        <taxon>Burkholderiales</taxon>
        <taxon>Comamonadaceae</taxon>
        <taxon>Ramlibacter</taxon>
    </lineage>
</organism>
<sequence>MKDPKSGIAAAAAVAVAVVALLTVWFARHGTGDVPRPSEAISQQSVVTAPPLSGSPDAATRSAVMGGPPAAPAHAKP</sequence>
<proteinExistence type="predicted"/>
<accession>A0A923MAX6</accession>
<evidence type="ECO:0000256" key="2">
    <source>
        <dbReference type="SAM" id="Phobius"/>
    </source>
</evidence>
<evidence type="ECO:0000256" key="1">
    <source>
        <dbReference type="SAM" id="MobiDB-lite"/>
    </source>
</evidence>
<dbReference type="AlphaFoldDB" id="A0A923MAX6"/>
<keyword evidence="4" id="KW-1185">Reference proteome</keyword>
<dbReference type="Proteomes" id="UP000596827">
    <property type="component" value="Unassembled WGS sequence"/>
</dbReference>
<protein>
    <submittedName>
        <fullName evidence="3">Uncharacterized protein</fullName>
    </submittedName>
</protein>
<evidence type="ECO:0000313" key="3">
    <source>
        <dbReference type="EMBL" id="MBC5765999.1"/>
    </source>
</evidence>
<evidence type="ECO:0000313" key="4">
    <source>
        <dbReference type="Proteomes" id="UP000596827"/>
    </source>
</evidence>
<feature type="transmembrane region" description="Helical" evidence="2">
    <location>
        <begin position="6"/>
        <end position="27"/>
    </location>
</feature>
<gene>
    <name evidence="3" type="ORF">H8R02_16145</name>
</gene>
<name>A0A923MAX6_9BURK</name>
<dbReference type="RefSeq" id="WP_187082462.1">
    <property type="nucleotide sequence ID" value="NZ_JACORU010000005.1"/>
</dbReference>
<keyword evidence="2" id="KW-0812">Transmembrane</keyword>
<keyword evidence="2" id="KW-1133">Transmembrane helix</keyword>
<comment type="caution">
    <text evidence="3">The sequence shown here is derived from an EMBL/GenBank/DDBJ whole genome shotgun (WGS) entry which is preliminary data.</text>
</comment>
<feature type="region of interest" description="Disordered" evidence="1">
    <location>
        <begin position="33"/>
        <end position="77"/>
    </location>
</feature>